<evidence type="ECO:0000313" key="3">
    <source>
        <dbReference type="EMBL" id="GME67556.1"/>
    </source>
</evidence>
<dbReference type="Pfam" id="PF08457">
    <property type="entry name" value="Sfi1"/>
    <property type="match status" value="1"/>
</dbReference>
<evidence type="ECO:0000256" key="1">
    <source>
        <dbReference type="SAM" id="MobiDB-lite"/>
    </source>
</evidence>
<name>A0A9W6WF00_CANBO</name>
<gene>
    <name evidence="3" type="ORF">Cboi02_000095500</name>
</gene>
<feature type="region of interest" description="Disordered" evidence="1">
    <location>
        <begin position="1218"/>
        <end position="1288"/>
    </location>
</feature>
<dbReference type="Proteomes" id="UP001165120">
    <property type="component" value="Unassembled WGS sequence"/>
</dbReference>
<organism evidence="3 4">
    <name type="scientific">Candida boidinii</name>
    <name type="common">Yeast</name>
    <dbReference type="NCBI Taxonomy" id="5477"/>
    <lineage>
        <taxon>Eukaryota</taxon>
        <taxon>Fungi</taxon>
        <taxon>Dikarya</taxon>
        <taxon>Ascomycota</taxon>
        <taxon>Saccharomycotina</taxon>
        <taxon>Pichiomycetes</taxon>
        <taxon>Pichiales</taxon>
        <taxon>Pichiaceae</taxon>
        <taxon>Ogataea</taxon>
        <taxon>Ogataea/Candida clade</taxon>
    </lineage>
</organism>
<comment type="caution">
    <text evidence="3">The sequence shown here is derived from an EMBL/GenBank/DDBJ whole genome shotgun (WGS) entry which is preliminary data.</text>
</comment>
<protein>
    <submittedName>
        <fullName evidence="3">Unnamed protein product</fullName>
    </submittedName>
</protein>
<keyword evidence="4" id="KW-1185">Reference proteome</keyword>
<reference evidence="3" key="1">
    <citation type="submission" date="2023-04" db="EMBL/GenBank/DDBJ databases">
        <title>Candida boidinii NBRC 10035.</title>
        <authorList>
            <person name="Ichikawa N."/>
            <person name="Sato H."/>
            <person name="Tonouchi N."/>
        </authorList>
    </citation>
    <scope>NUCLEOTIDE SEQUENCE</scope>
    <source>
        <strain evidence="3">NBRC 10035</strain>
    </source>
</reference>
<dbReference type="InterPro" id="IPR013665">
    <property type="entry name" value="Sfi1_dom"/>
</dbReference>
<evidence type="ECO:0000313" key="4">
    <source>
        <dbReference type="Proteomes" id="UP001165120"/>
    </source>
</evidence>
<accession>A0A9W6WF00</accession>
<dbReference type="EMBL" id="BSXN01000198">
    <property type="protein sequence ID" value="GME67556.1"/>
    <property type="molecule type" value="Genomic_DNA"/>
</dbReference>
<sequence>MSSKVTSELLFERLKNLVDDLVTFSKFGNGNSQNDVIELLLQIKKNWQIILGINEKNILDSKLEDFAINISSQLGDYTFHCLRDRSLFSSHIGQVGITGVSLDNGLDETQMLDREIPEYISAIFGNSSSCNDLLRAIDNKRGETSTVLNYSTEKTSVINKIRKVLIFQSLIIGNLSSTNDVLQLIIKCYQYEFRYNNSMSKILDDSQIKIQNSSSEKNPIDHSKPLNFICDDTEFQHCYDGFLMLLLSKLTDRNNFSSETEYEEYIEKKILKAAKVMIGTYLKVKDIKLMYDLDIILSLEREIIDIIVYLPKLSSKEYLIHLIQVFFSKDPILPIINILLSSETDEGNLTQIMIKQEPVDDTKELMDNKIFKVDDSEYIQNKEDELPIDSISEYYEDSINSTELINLLKDIINEYSRLLKKSNKLNRLSSSEKWFPNIFKTYVKILSGNSDDLDEDLYYHLVKNSASLYTKENVTIKNYESGLQKIILIMFSESVIHNGVLLPTLDMRYAIVEYKNNVKLKVKYLKKWYDLSIDSELNLKLLASFEKEFYLKLYLKKWINKYQNYKKMEVKSLLINNSLTQSDYFYLWNSRYKETLEMQKRPDAKYIKNFFSKFADLSITHCTTYEDRLKKFKKSSILQRSFNIWKLNYRLSTINYENTNSKLKQKILHRWESEFSSNIDRYEYSISVYLDNLKRSVFNKWKVKSKDSIDKTLLLKSMQNFLIVSNKFKIWYNFYIFKQIENKLILKSSLGLKKRVFNNWKKYHKYEEMSSEFLNTVEYNLIKKRFKLWYDSQKLTEKADSIRNSLLAAKYIKAWRLRLQILKFQETRQFILLDSTLRRWLENSKVSKIERRFGLELAKRKLVVWKARAQDYVNLQTRSDSFYRDSQSKIFFRYWQKRKKQVDNQKRKASLFFLSKEEERSRNFCVSCFLEWENKTFNVLEHKLELENRYYSHYIIKFTISKRFNQWKHRNSVYKDLKNKSEIFREISLVTPCLNKWILNLSVIRDELNTKMHVFIENKNVRLLKQAFSQFTLKMIKLEANNIAVISFEERTARIRLNVFFNMWKFTVERKKKQDNANLLLAKEISNEETLLRKEKQQNLYKTIPNNESPLSYRVNMLSQRRSNSNTSPSRENFSNSLSNLKKQNISTERLFPSEIPKLGPDDVLMTPLAQNNSTIFKTNSISSTLSVPATERIRRMQIQQRKENYRRVKENSPEKIQNPVITPTRPSAKPTVGEGGLMAFSHSDNHTASSTLPQNLKKKSDRLSNLDPFTDDNKIENEGSRETSLSF</sequence>
<feature type="compositionally biased region" description="Basic and acidic residues" evidence="1">
    <location>
        <begin position="1272"/>
        <end position="1282"/>
    </location>
</feature>
<evidence type="ECO:0000259" key="2">
    <source>
        <dbReference type="Pfam" id="PF08457"/>
    </source>
</evidence>
<feature type="domain" description="Sfi1 spindle body" evidence="2">
    <location>
        <begin position="630"/>
        <end position="844"/>
    </location>
</feature>
<proteinExistence type="predicted"/>